<protein>
    <submittedName>
        <fullName evidence="1">2362_t:CDS:1</fullName>
    </submittedName>
</protein>
<sequence>NAIQYIMNEGWHPRNVDSNVSWSFAESPSHFLKRFYPSSRNMHTFDKYGTTNSIGSDFLNNANSSNNSVKELNYNLYNIEINIDTDNFVAESEIALSINRDYMLQLVNDARSNSGAPPLKMDSRLNGVAQHHSEYMRRVDTLTHDDEDGDFPTRVTETGYDWNALGENIASGFPNEDADF</sequence>
<gene>
    <name evidence="1" type="ORF">RPERSI_LOCUS1615</name>
</gene>
<evidence type="ECO:0000313" key="2">
    <source>
        <dbReference type="Proteomes" id="UP000789920"/>
    </source>
</evidence>
<name>A0ACA9KXU6_9GLOM</name>
<feature type="non-terminal residue" evidence="1">
    <location>
        <position position="1"/>
    </location>
</feature>
<proteinExistence type="predicted"/>
<evidence type="ECO:0000313" key="1">
    <source>
        <dbReference type="EMBL" id="CAG8496219.1"/>
    </source>
</evidence>
<comment type="caution">
    <text evidence="1">The sequence shown here is derived from an EMBL/GenBank/DDBJ whole genome shotgun (WGS) entry which is preliminary data.</text>
</comment>
<organism evidence="1 2">
    <name type="scientific">Racocetra persica</name>
    <dbReference type="NCBI Taxonomy" id="160502"/>
    <lineage>
        <taxon>Eukaryota</taxon>
        <taxon>Fungi</taxon>
        <taxon>Fungi incertae sedis</taxon>
        <taxon>Mucoromycota</taxon>
        <taxon>Glomeromycotina</taxon>
        <taxon>Glomeromycetes</taxon>
        <taxon>Diversisporales</taxon>
        <taxon>Gigasporaceae</taxon>
        <taxon>Racocetra</taxon>
    </lineage>
</organism>
<reference evidence="1" key="1">
    <citation type="submission" date="2021-06" db="EMBL/GenBank/DDBJ databases">
        <authorList>
            <person name="Kallberg Y."/>
            <person name="Tangrot J."/>
            <person name="Rosling A."/>
        </authorList>
    </citation>
    <scope>NUCLEOTIDE SEQUENCE</scope>
    <source>
        <strain evidence="1">MA461A</strain>
    </source>
</reference>
<dbReference type="Proteomes" id="UP000789920">
    <property type="component" value="Unassembled WGS sequence"/>
</dbReference>
<dbReference type="EMBL" id="CAJVQC010001543">
    <property type="protein sequence ID" value="CAG8496219.1"/>
    <property type="molecule type" value="Genomic_DNA"/>
</dbReference>
<accession>A0ACA9KXU6</accession>
<keyword evidence="2" id="KW-1185">Reference proteome</keyword>